<feature type="domain" description="Acyltransferase 3" evidence="3">
    <location>
        <begin position="37"/>
        <end position="415"/>
    </location>
</feature>
<dbReference type="InterPro" id="IPR050879">
    <property type="entry name" value="Acyltransferase_3"/>
</dbReference>
<feature type="transmembrane region" description="Helical" evidence="2">
    <location>
        <begin position="349"/>
        <end position="366"/>
    </location>
</feature>
<name>A0A545VCP0_9HYPO</name>
<keyword evidence="4" id="KW-0012">Acyltransferase</keyword>
<dbReference type="GO" id="GO:0016747">
    <property type="term" value="F:acyltransferase activity, transferring groups other than amino-acyl groups"/>
    <property type="evidence" value="ECO:0007669"/>
    <property type="project" value="InterPro"/>
</dbReference>
<dbReference type="Pfam" id="PF01757">
    <property type="entry name" value="Acyl_transf_3"/>
    <property type="match status" value="1"/>
</dbReference>
<feature type="transmembrane region" description="Helical" evidence="2">
    <location>
        <begin position="213"/>
        <end position="231"/>
    </location>
</feature>
<feature type="region of interest" description="Disordered" evidence="1">
    <location>
        <begin position="276"/>
        <end position="303"/>
    </location>
</feature>
<gene>
    <name evidence="4" type="ORF">IF1G_01706</name>
</gene>
<feature type="transmembrane region" description="Helical" evidence="2">
    <location>
        <begin position="431"/>
        <end position="448"/>
    </location>
</feature>
<keyword evidence="2" id="KW-0812">Transmembrane</keyword>
<dbReference type="PANTHER" id="PTHR23028">
    <property type="entry name" value="ACETYLTRANSFERASE"/>
    <property type="match status" value="1"/>
</dbReference>
<feature type="transmembrane region" description="Helical" evidence="2">
    <location>
        <begin position="131"/>
        <end position="153"/>
    </location>
</feature>
<evidence type="ECO:0000256" key="2">
    <source>
        <dbReference type="SAM" id="Phobius"/>
    </source>
</evidence>
<evidence type="ECO:0000259" key="3">
    <source>
        <dbReference type="Pfam" id="PF01757"/>
    </source>
</evidence>
<evidence type="ECO:0000313" key="5">
    <source>
        <dbReference type="Proteomes" id="UP000315783"/>
    </source>
</evidence>
<keyword evidence="2" id="KW-0472">Membrane</keyword>
<reference evidence="4 5" key="1">
    <citation type="journal article" date="2019" name="Appl. Microbiol. Biotechnol.">
        <title>Genome sequence of Isaria javanica and comparative genome analysis insights into family S53 peptidase evolution in fungal entomopathogens.</title>
        <authorList>
            <person name="Lin R."/>
            <person name="Zhang X."/>
            <person name="Xin B."/>
            <person name="Zou M."/>
            <person name="Gao Y."/>
            <person name="Qin F."/>
            <person name="Hu Q."/>
            <person name="Xie B."/>
            <person name="Cheng X."/>
        </authorList>
    </citation>
    <scope>NUCLEOTIDE SEQUENCE [LARGE SCALE GENOMIC DNA]</scope>
    <source>
        <strain evidence="4 5">IJ1G</strain>
    </source>
</reference>
<dbReference type="InterPro" id="IPR002656">
    <property type="entry name" value="Acyl_transf_3_dom"/>
</dbReference>
<comment type="caution">
    <text evidence="4">The sequence shown here is derived from an EMBL/GenBank/DDBJ whole genome shotgun (WGS) entry which is preliminary data.</text>
</comment>
<feature type="transmembrane region" description="Helical" evidence="2">
    <location>
        <begin position="309"/>
        <end position="329"/>
    </location>
</feature>
<organism evidence="4 5">
    <name type="scientific">Cordyceps javanica</name>
    <dbReference type="NCBI Taxonomy" id="43265"/>
    <lineage>
        <taxon>Eukaryota</taxon>
        <taxon>Fungi</taxon>
        <taxon>Dikarya</taxon>
        <taxon>Ascomycota</taxon>
        <taxon>Pezizomycotina</taxon>
        <taxon>Sordariomycetes</taxon>
        <taxon>Hypocreomycetidae</taxon>
        <taxon>Hypocreales</taxon>
        <taxon>Cordycipitaceae</taxon>
        <taxon>Cordyceps</taxon>
    </lineage>
</organism>
<proteinExistence type="predicted"/>
<evidence type="ECO:0000256" key="1">
    <source>
        <dbReference type="SAM" id="MobiDB-lite"/>
    </source>
</evidence>
<dbReference type="EMBL" id="SPUK01000002">
    <property type="protein sequence ID" value="TQV99491.1"/>
    <property type="molecule type" value="Genomic_DNA"/>
</dbReference>
<keyword evidence="2" id="KW-1133">Transmembrane helix</keyword>
<feature type="transmembrane region" description="Helical" evidence="2">
    <location>
        <begin position="79"/>
        <end position="102"/>
    </location>
</feature>
<protein>
    <submittedName>
        <fullName evidence="4">Acyltransferase-like protein</fullName>
    </submittedName>
</protein>
<dbReference type="OrthoDB" id="5819582at2759"/>
<dbReference type="STRING" id="43265.A0A545VCP0"/>
<keyword evidence="4" id="KW-0808">Transferase</keyword>
<accession>A0A545VCP0</accession>
<sequence>MWKPSHLATVLNYVTPSFLSPTHIKRLSQPRITPTSYIDGLRGYAAVIVVIFHTSLLYSDDIVFFTFGLDESHYNPLQLPIVRLFFSGHGMVSMFFVLGGYVNALRPLSLIRSGNLDDLAPALSSSLLRRFVRLCLPPLVSTFIIAMTVYLGLWEPARSNLDLIRFTDGFPPRQDTLIGELGHWCSEMMKLFNLASSTSTQYDVHLWTVPTELRASLVLLMSLLMLARCTTTARLSLMALLTAYTINCGRWEMSLYLAGAYLAELEMMRSSPGSSAKTAGSGYITPPNGAAKPDGGTEPRPQRRPLRRLGLALILFTSLFLLSCPSEAIERSAGYRVVLKLVPSGLSSEPMRFIHGLGAVMAVYVVSHSKTLQQPFTSALSQYLGSISYSLYIMHGPVLHIVSLTLVPALWRIIGSDTEFRYNFAVFSGNAIAYVLLFWAADLFYTHVDLRSVKLSRRFEQAVTTERATNH</sequence>
<keyword evidence="5" id="KW-1185">Reference proteome</keyword>
<dbReference type="PANTHER" id="PTHR23028:SF134">
    <property type="entry name" value="PUTATIVE (AFU_ORTHOLOGUE AFUA_4G08520)-RELATED"/>
    <property type="match status" value="1"/>
</dbReference>
<feature type="transmembrane region" description="Helical" evidence="2">
    <location>
        <begin position="41"/>
        <end position="59"/>
    </location>
</feature>
<dbReference type="Proteomes" id="UP000315783">
    <property type="component" value="Unassembled WGS sequence"/>
</dbReference>
<feature type="transmembrane region" description="Helical" evidence="2">
    <location>
        <begin position="387"/>
        <end position="411"/>
    </location>
</feature>
<evidence type="ECO:0000313" key="4">
    <source>
        <dbReference type="EMBL" id="TQV99491.1"/>
    </source>
</evidence>
<dbReference type="AlphaFoldDB" id="A0A545VCP0"/>